<reference evidence="4 5" key="1">
    <citation type="submission" date="2017-09" db="EMBL/GenBank/DDBJ databases">
        <title>Depth-based differentiation of microbial function through sediment-hosted aquifers and enrichment of novel symbionts in the deep terrestrial subsurface.</title>
        <authorList>
            <person name="Probst A.J."/>
            <person name="Ladd B."/>
            <person name="Jarett J.K."/>
            <person name="Geller-Mcgrath D.E."/>
            <person name="Sieber C.M."/>
            <person name="Emerson J.B."/>
            <person name="Anantharaman K."/>
            <person name="Thomas B.C."/>
            <person name="Malmstrom R."/>
            <person name="Stieglmeier M."/>
            <person name="Klingl A."/>
            <person name="Woyke T."/>
            <person name="Ryan C.M."/>
            <person name="Banfield J.F."/>
        </authorList>
    </citation>
    <scope>NUCLEOTIDE SEQUENCE [LARGE SCALE GENOMIC DNA]</scope>
    <source>
        <strain evidence="4">CG11_big_fil_rev_8_21_14_0_20_40_15</strain>
    </source>
</reference>
<dbReference type="InterPro" id="IPR003587">
    <property type="entry name" value="Hint_dom_N"/>
</dbReference>
<dbReference type="InterPro" id="IPR004042">
    <property type="entry name" value="Intein_endonuc_central"/>
</dbReference>
<dbReference type="GO" id="GO:0016539">
    <property type="term" value="P:intein-mediated protein splicing"/>
    <property type="evidence" value="ECO:0007669"/>
    <property type="project" value="InterPro"/>
</dbReference>
<feature type="domain" description="DOD-type homing endonuclease" evidence="3">
    <location>
        <begin position="354"/>
        <end position="486"/>
    </location>
</feature>
<dbReference type="Pfam" id="PF14528">
    <property type="entry name" value="LAGLIDADG_3"/>
    <property type="match status" value="2"/>
</dbReference>
<dbReference type="SMART" id="SM00306">
    <property type="entry name" value="HintN"/>
    <property type="match status" value="1"/>
</dbReference>
<comment type="caution">
    <text evidence="4">The sequence shown here is derived from an EMBL/GenBank/DDBJ whole genome shotgun (WGS) entry which is preliminary data.</text>
</comment>
<dbReference type="PROSITE" id="PS50817">
    <property type="entry name" value="INTEIN_N_TER"/>
    <property type="match status" value="1"/>
</dbReference>
<gene>
    <name evidence="4" type="ORF">COV84_00825</name>
</gene>
<evidence type="ECO:0000313" key="5">
    <source>
        <dbReference type="Proteomes" id="UP000229317"/>
    </source>
</evidence>
<dbReference type="PANTHER" id="PTHR40084:SF1">
    <property type="entry name" value="PHOSPHOTRANSFERASE"/>
    <property type="match status" value="1"/>
</dbReference>
<dbReference type="PROSITE" id="PS50819">
    <property type="entry name" value="INTEIN_ENDONUCLEASE"/>
    <property type="match status" value="1"/>
</dbReference>
<keyword evidence="2" id="KW-0651">Protein splicing</keyword>
<dbReference type="SUPFAM" id="SSF89550">
    <property type="entry name" value="PHP domain-like"/>
    <property type="match status" value="1"/>
</dbReference>
<dbReference type="SUPFAM" id="SSF55608">
    <property type="entry name" value="Homing endonucleases"/>
    <property type="match status" value="1"/>
</dbReference>
<organism evidence="4 5">
    <name type="scientific">Candidatus Portnoybacteria bacterium CG11_big_fil_rev_8_21_14_0_20_40_15</name>
    <dbReference type="NCBI Taxonomy" id="1974817"/>
    <lineage>
        <taxon>Bacteria</taxon>
        <taxon>Candidatus Portnoyibacteriota</taxon>
    </lineage>
</organism>
<dbReference type="PANTHER" id="PTHR40084">
    <property type="entry name" value="PHOSPHOHYDROLASE, PHP FAMILY"/>
    <property type="match status" value="1"/>
</dbReference>
<dbReference type="InterPro" id="IPR004860">
    <property type="entry name" value="LAGLIDADG_dom"/>
</dbReference>
<dbReference type="Gene3D" id="2.170.16.10">
    <property type="entry name" value="Hedgehog/Intein (Hint) domain"/>
    <property type="match status" value="1"/>
</dbReference>
<protein>
    <recommendedName>
        <fullName evidence="3">DOD-type homing endonuclease domain-containing protein</fullName>
    </recommendedName>
</protein>
<dbReference type="Proteomes" id="UP000229317">
    <property type="component" value="Unassembled WGS sequence"/>
</dbReference>
<dbReference type="InterPro" id="IPR027434">
    <property type="entry name" value="Homing_endonucl"/>
</dbReference>
<dbReference type="SUPFAM" id="SSF51294">
    <property type="entry name" value="Hedgehog/intein (Hint) domain"/>
    <property type="match status" value="1"/>
</dbReference>
<evidence type="ECO:0000256" key="1">
    <source>
        <dbReference type="ARBA" id="ARBA00022813"/>
    </source>
</evidence>
<dbReference type="Gene3D" id="3.10.28.10">
    <property type="entry name" value="Homing endonucleases"/>
    <property type="match status" value="1"/>
</dbReference>
<dbReference type="EMBL" id="PCVO01000012">
    <property type="protein sequence ID" value="PIQ75514.1"/>
    <property type="molecule type" value="Genomic_DNA"/>
</dbReference>
<name>A0A2H0KVR3_9BACT</name>
<dbReference type="InterPro" id="IPR006141">
    <property type="entry name" value="Intein_N"/>
</dbReference>
<proteinExistence type="predicted"/>
<accession>A0A2H0KVR3</accession>
<dbReference type="CDD" id="cd19067">
    <property type="entry name" value="PfuEndoQ-like"/>
    <property type="match status" value="2"/>
</dbReference>
<evidence type="ECO:0000259" key="3">
    <source>
        <dbReference type="PROSITE" id="PS50819"/>
    </source>
</evidence>
<evidence type="ECO:0000256" key="2">
    <source>
        <dbReference type="ARBA" id="ARBA00023000"/>
    </source>
</evidence>
<keyword evidence="1" id="KW-0068">Autocatalytic cleavage</keyword>
<dbReference type="InterPro" id="IPR036844">
    <property type="entry name" value="Hint_dom_sf"/>
</dbReference>
<dbReference type="InterPro" id="IPR016195">
    <property type="entry name" value="Pol/histidinol_Pase-like"/>
</dbReference>
<dbReference type="GO" id="GO:0004519">
    <property type="term" value="F:endonuclease activity"/>
    <property type="evidence" value="ECO:0007669"/>
    <property type="project" value="InterPro"/>
</dbReference>
<dbReference type="AlphaFoldDB" id="A0A2H0KVR3"/>
<evidence type="ECO:0000313" key="4">
    <source>
        <dbReference type="EMBL" id="PIQ75514.1"/>
    </source>
</evidence>
<sequence length="808" mass="93262">MQLIADFHIHSKYSRATSRDMDLEHLEQWSKIKGIKVLGTGDFTHPIWFKELASKLEPAEKGLFKIKANAGNGRPKNGNDLSWYTPSIKPEEIRFILTTEISCIYSKNNRTRKIHLIVFAPNFEFVEKFNTHLGWLGNLKADGRPILGLDAKELAKIALNLSADAVIIPGHAWTPWFSIFGSMSGFNSIEECFDEYSRYIYAIETGLSCYDKRTEALTNDGWKKFSEIRYSDKICTLNLETKEIEFQNPTKIHSYNYKGKMYKLKTKRVDLLVTPNHKLLYSACDFRKPPEFLLKEAEFLFGKSKRLKKDGIWKGKNIDHFTLPAVKIKHGSRYYSGFRNKSEKQLPIKSWLKFFGFWIAEGWTTEGKNGDYNICLANRDDALLSEMKEILESFGYEVYWDKKVNNIIRVRNYQLFHYLKQFGKCSNKFIPPEIKSLSKELLEIFFEYYIEGDGHRYGRSKKGLSATTISIQLRDDLQEIALKLGMSAYYKLHNKKGTLFRSPGYDYKKIYRQSADSWVIYFIRKNIHTVLPSTIKKYKYVESWVDFKDSVYCVTVPNHVIYVRRNGIPLWCGNSDPAMNWRVSKLDKITLISNSDSHSPQKIGREANIFEGREMSYQKITEAIRLGARAPQSNPLRLTSTLEFFPEEGKYHYDGHRNCKIVFSPAETKQHKNMCPVCGRPLTIGVMNRVEELADRPSGFSPKGGLPFLSLIPLEEIIADAFGLGVGTKGVDREYRDLINKFGNEFNILLNASKNELERATKPEVAEGIIRVREKKVKIEPGYDGEYGKIKIFNDGEQKKFSKQSSLF</sequence>